<feature type="compositionally biased region" description="Basic and acidic residues" evidence="9">
    <location>
        <begin position="738"/>
        <end position="756"/>
    </location>
</feature>
<evidence type="ECO:0000256" key="4">
    <source>
        <dbReference type="ARBA" id="ARBA00023054"/>
    </source>
</evidence>
<dbReference type="InterPro" id="IPR001752">
    <property type="entry name" value="Kinesin_motor_dom"/>
</dbReference>
<gene>
    <name evidence="11" type="ORF">HPP92_011789</name>
</gene>
<comment type="caution">
    <text evidence="11">The sequence shown here is derived from an EMBL/GenBank/DDBJ whole genome shotgun (WGS) entry which is preliminary data.</text>
</comment>
<dbReference type="SMART" id="SM00129">
    <property type="entry name" value="KISc"/>
    <property type="match status" value="1"/>
</dbReference>
<name>A0A835R1B5_VANPL</name>
<dbReference type="InterPro" id="IPR027417">
    <property type="entry name" value="P-loop_NTPase"/>
</dbReference>
<dbReference type="InterPro" id="IPR019821">
    <property type="entry name" value="Kinesin_motor_CS"/>
</dbReference>
<feature type="region of interest" description="Disordered" evidence="9">
    <location>
        <begin position="1"/>
        <end position="94"/>
    </location>
</feature>
<sequence>MKAILHARTGRAPSSETLTPSSHKQRPPRIPKENVEPNCLVPESSLFRSPPVSAKSPTVRNRSPLPPRPPPSSNPLKRKLNLETQPENGSPAALPCDSGVQVIVRVRPLNRKEVEEGNQIALKISHNSISILDHTFTFDSVADASSRQQDIFQLVGVPLVENCLAGFNSSIFAYGQTGSGKTYTMWGPCSALTADGSLSNESGLTPRVFELLFSRINEEQSKNSEKQLSYQCRCSFLEIYNEQITDLLDPAQRNLQIREDVRAGVYVDCLSEEYIYQMKDAIHLLVKGLSNRRTGATSINAESSRSHCVFTCVVECRSKSMDDGVSSLRTSRINFVDLAGSERQKATCAVGERLKEAGNINRSLSQLGNLINILAEVSQSGKHRHIPYRDSRLTFLLQDSLGGNAKLAMICAISPSQSCKTETFSTLRFAQRAKAIKNQAVVNETRDDDVNFLREQIRQLKDELLRMKSRGPSPDSNGGSTTWNVQRSLNLLRLSLCRPRTLPVVEDDSDEEMEIVEEGVERTCGEVPSSTNEENKNNVNEELSTLKSLKELTPDHFDSAIPNDDMCPMEVVEQTCVEVPTTADDHNRKNSNKEPSILKSLKELSRESPDREAVHSDTCPMEVHGSGIMIDQHDGLRIISIKGSEAEETAIEKCRKNSQCGEAEMSVIQVSSIPNMNEQISQEACKQKMMHSMAKPFDDLGREIFLEESAVSGSSAGADIPDQHDGIIQEGFKQEMVLDRSESTDGRVPEEADVSDRSNNCSQRQLSPCNLDIEMCKTSLIPTSNVSPRYARKSLKRSSLMSASEGNSLGLNSDLGVQDASLVENIKQSNSNAPSILSCTDSLVDNTKNSNSNAQFFLPINNSSAITKNLEASLSQGLQIIDSHQHTFSVRNSLLRSSLRPVDVRLLISMNKVDAGVQTISQDSNPIVDSSGFICGYCHTKAPPVHGNNSTELAGLQIVHMDDYPTAGTSQSAERYKKLVPKAVEKVLAGAIRREMALEDHCAKQTAEINHLNRLVQQYKHERECTAIIELTHEDKIARLEALMDGIIPSEDFMHEEFVSLKKEHMILKEKFENHPDVLRLNIELKRVQNELDGYRNFFDMGERDVLMEEIQDLRCQLQYFIDSSSMSTCGKNPVLPSTNSTAPNLSPLVMIPETREEIAHENLEEQRHYWSERESGWIDLTDGLRREIKASQSLADRLRIELESEKKCTEELKEALQTALEVHTRTLEQHAELEEKHIALLGRHRKMREGITDVKNAAARAGLKGAESKFIESLAAQIEALKAEREKERRFWRNENIGLQKQLRDTTEAVEAAGELLGRLKEAEECAATTKKRAVAAEKRTEKAYREINDLKKNYETEIAKLNQLLSESRSLKAPEDEQSAGHPWFYGYDRCNI</sequence>
<dbReference type="GO" id="GO:0005874">
    <property type="term" value="C:microtubule"/>
    <property type="evidence" value="ECO:0007669"/>
    <property type="project" value="UniProtKB-KW"/>
</dbReference>
<evidence type="ECO:0000313" key="11">
    <source>
        <dbReference type="EMBL" id="KAG0480931.1"/>
    </source>
</evidence>
<feature type="compositionally biased region" description="Pro residues" evidence="9">
    <location>
        <begin position="64"/>
        <end position="73"/>
    </location>
</feature>
<dbReference type="Pfam" id="PF00225">
    <property type="entry name" value="Kinesin"/>
    <property type="match status" value="1"/>
</dbReference>
<keyword evidence="4 8" id="KW-0175">Coiled coil</keyword>
<dbReference type="Proteomes" id="UP000636800">
    <property type="component" value="Chromosome 5"/>
</dbReference>
<dbReference type="GO" id="GO:0005524">
    <property type="term" value="F:ATP binding"/>
    <property type="evidence" value="ECO:0007669"/>
    <property type="project" value="UniProtKB-UniRule"/>
</dbReference>
<dbReference type="PRINTS" id="PR00380">
    <property type="entry name" value="KINESINHEAVY"/>
</dbReference>
<dbReference type="PROSITE" id="PS50067">
    <property type="entry name" value="KINESIN_MOTOR_2"/>
    <property type="match status" value="1"/>
</dbReference>
<evidence type="ECO:0000256" key="6">
    <source>
        <dbReference type="ARBA" id="ARBA00034488"/>
    </source>
</evidence>
<evidence type="ECO:0000259" key="10">
    <source>
        <dbReference type="PROSITE" id="PS50067"/>
    </source>
</evidence>
<feature type="coiled-coil region" evidence="8">
    <location>
        <begin position="1321"/>
        <end position="1373"/>
    </location>
</feature>
<reference evidence="11 12" key="1">
    <citation type="journal article" date="2020" name="Nat. Food">
        <title>A phased Vanilla planifolia genome enables genetic improvement of flavour and production.</title>
        <authorList>
            <person name="Hasing T."/>
            <person name="Tang H."/>
            <person name="Brym M."/>
            <person name="Khazi F."/>
            <person name="Huang T."/>
            <person name="Chambers A.H."/>
        </authorList>
    </citation>
    <scope>NUCLEOTIDE SEQUENCE [LARGE SCALE GENOMIC DNA]</scope>
    <source>
        <tissue evidence="11">Leaf</tissue>
    </source>
</reference>
<feature type="binding site" evidence="7">
    <location>
        <begin position="175"/>
        <end position="182"/>
    </location>
    <ligand>
        <name>ATP</name>
        <dbReference type="ChEBI" id="CHEBI:30616"/>
    </ligand>
</feature>
<evidence type="ECO:0000256" key="2">
    <source>
        <dbReference type="ARBA" id="ARBA00022741"/>
    </source>
</evidence>
<dbReference type="GO" id="GO:0009524">
    <property type="term" value="C:phragmoplast"/>
    <property type="evidence" value="ECO:0007669"/>
    <property type="project" value="UniProtKB-ARBA"/>
</dbReference>
<dbReference type="PROSITE" id="PS00411">
    <property type="entry name" value="KINESIN_MOTOR_1"/>
    <property type="match status" value="1"/>
</dbReference>
<feature type="region of interest" description="Disordered" evidence="9">
    <location>
        <begin position="738"/>
        <end position="761"/>
    </location>
</feature>
<evidence type="ECO:0000256" key="9">
    <source>
        <dbReference type="SAM" id="MobiDB-lite"/>
    </source>
</evidence>
<evidence type="ECO:0000256" key="1">
    <source>
        <dbReference type="ARBA" id="ARBA00022701"/>
    </source>
</evidence>
<keyword evidence="5 7" id="KW-0505">Motor protein</keyword>
<dbReference type="OrthoDB" id="668540at2759"/>
<dbReference type="PANTHER" id="PTHR37739:SF16">
    <property type="entry name" value="KINESIN-LIKE PROTEIN"/>
    <property type="match status" value="1"/>
</dbReference>
<comment type="similarity">
    <text evidence="6">Belongs to the TRAFAC class myosin-kinesin ATPase superfamily. Kinesin family. KIN-12 subfamily.</text>
</comment>
<dbReference type="EMBL" id="JADCNL010000005">
    <property type="protein sequence ID" value="KAG0480931.1"/>
    <property type="molecule type" value="Genomic_DNA"/>
</dbReference>
<evidence type="ECO:0000256" key="8">
    <source>
        <dbReference type="SAM" id="Coils"/>
    </source>
</evidence>
<feature type="domain" description="Kinesin motor" evidence="10">
    <location>
        <begin position="99"/>
        <end position="436"/>
    </location>
</feature>
<accession>A0A835R1B5</accession>
<proteinExistence type="inferred from homology"/>
<dbReference type="Gene3D" id="3.40.850.10">
    <property type="entry name" value="Kinesin motor domain"/>
    <property type="match status" value="1"/>
</dbReference>
<dbReference type="GO" id="GO:0008017">
    <property type="term" value="F:microtubule binding"/>
    <property type="evidence" value="ECO:0007669"/>
    <property type="project" value="InterPro"/>
</dbReference>
<dbReference type="InterPro" id="IPR044986">
    <property type="entry name" value="KIF15/KIN-12"/>
</dbReference>
<dbReference type="SUPFAM" id="SSF52540">
    <property type="entry name" value="P-loop containing nucleoside triphosphate hydrolases"/>
    <property type="match status" value="1"/>
</dbReference>
<feature type="coiled-coil region" evidence="8">
    <location>
        <begin position="443"/>
        <end position="470"/>
    </location>
</feature>
<keyword evidence="12" id="KW-1185">Reference proteome</keyword>
<evidence type="ECO:0000256" key="7">
    <source>
        <dbReference type="PROSITE-ProRule" id="PRU00283"/>
    </source>
</evidence>
<keyword evidence="3 7" id="KW-0067">ATP-binding</keyword>
<evidence type="ECO:0000256" key="5">
    <source>
        <dbReference type="ARBA" id="ARBA00023175"/>
    </source>
</evidence>
<protein>
    <recommendedName>
        <fullName evidence="10">Kinesin motor domain-containing protein</fullName>
    </recommendedName>
</protein>
<organism evidence="11 12">
    <name type="scientific">Vanilla planifolia</name>
    <name type="common">Vanilla</name>
    <dbReference type="NCBI Taxonomy" id="51239"/>
    <lineage>
        <taxon>Eukaryota</taxon>
        <taxon>Viridiplantae</taxon>
        <taxon>Streptophyta</taxon>
        <taxon>Embryophyta</taxon>
        <taxon>Tracheophyta</taxon>
        <taxon>Spermatophyta</taxon>
        <taxon>Magnoliopsida</taxon>
        <taxon>Liliopsida</taxon>
        <taxon>Asparagales</taxon>
        <taxon>Orchidaceae</taxon>
        <taxon>Vanilloideae</taxon>
        <taxon>Vanilleae</taxon>
        <taxon>Vanilla</taxon>
    </lineage>
</organism>
<keyword evidence="1" id="KW-0493">Microtubule</keyword>
<dbReference type="PANTHER" id="PTHR37739">
    <property type="entry name" value="KINESIN-LIKE PROTEIN KIN-12D"/>
    <property type="match status" value="1"/>
</dbReference>
<feature type="compositionally biased region" description="Polar residues" evidence="9">
    <location>
        <begin position="12"/>
        <end position="22"/>
    </location>
</feature>
<dbReference type="GO" id="GO:0003777">
    <property type="term" value="F:microtubule motor activity"/>
    <property type="evidence" value="ECO:0007669"/>
    <property type="project" value="InterPro"/>
</dbReference>
<keyword evidence="2 7" id="KW-0547">Nucleotide-binding</keyword>
<dbReference type="FunFam" id="3.40.850.10:FF:000052">
    <property type="entry name" value="Kinesin-like protein KIN-12F"/>
    <property type="match status" value="1"/>
</dbReference>
<evidence type="ECO:0000256" key="3">
    <source>
        <dbReference type="ARBA" id="ARBA00022840"/>
    </source>
</evidence>
<dbReference type="GO" id="GO:0007018">
    <property type="term" value="P:microtubule-based movement"/>
    <property type="evidence" value="ECO:0007669"/>
    <property type="project" value="InterPro"/>
</dbReference>
<evidence type="ECO:0000313" key="12">
    <source>
        <dbReference type="Proteomes" id="UP000636800"/>
    </source>
</evidence>
<dbReference type="InterPro" id="IPR036961">
    <property type="entry name" value="Kinesin_motor_dom_sf"/>
</dbReference>